<dbReference type="Proteomes" id="UP000887565">
    <property type="component" value="Unplaced"/>
</dbReference>
<dbReference type="GO" id="GO:0005524">
    <property type="term" value="F:ATP binding"/>
    <property type="evidence" value="ECO:0007669"/>
    <property type="project" value="UniProtKB-UniRule"/>
</dbReference>
<dbReference type="SUPFAM" id="SSF56112">
    <property type="entry name" value="Protein kinase-like (PK-like)"/>
    <property type="match status" value="1"/>
</dbReference>
<dbReference type="AlphaFoldDB" id="A0A915J6H2"/>
<evidence type="ECO:0000256" key="2">
    <source>
        <dbReference type="ARBA" id="ARBA00022741"/>
    </source>
</evidence>
<dbReference type="InterPro" id="IPR050339">
    <property type="entry name" value="CC_SR_Kinase"/>
</dbReference>
<dbReference type="PROSITE" id="PS00108">
    <property type="entry name" value="PROTEIN_KINASE_ST"/>
    <property type="match status" value="1"/>
</dbReference>
<evidence type="ECO:0000313" key="9">
    <source>
        <dbReference type="WBParaSite" id="nRc.2.0.1.t21735-RA"/>
    </source>
</evidence>
<sequence length="556" mass="62692">MKSSGSAVDILDEPPLIEDFDGLQVDGWDIAQTLVQLKLIPALCFSDTLLPARQKFQATAANLLKKANVFVNDLNVSCKIPQIQAASDCGLSRPCTSALDGTALKENQDTGQHITVLQSRYYNDYEEISCLGKGGFGQVHKVRSYIDDQYYAVKKISFDLSHSDLCIKSLREVKILARLNHPNIVRYYGAWLEFVPSVSYNKGGQNSLSHTRDRRDSRHCQISEINSFSDESITNLNGRSSLRLSCSSPSIVFKDQDKEVSLSNEEKHDKQLALVNKNKLIQGSLSEDNIFGENGSSSSSEGSSRNFSAFRRACDIRHRKNIRQWPLARSLILYMKMELGSLTLRDWINKRNDSIPTSSYDVFLHVDSKRNEKLIKQMLEGLNYIHQLGIQHRDIKPSNILISQSDDRILLGDFGLACLTAYDDCIEEKGSRDIAAHKSSGKIIKYAKKESEVFYRSSGIGTLSYSAPEQLRSHCYNQKTFLIKRLVQNSPASRPTAKELLDSDFFQSSNDLTSAMRKEVRDLKFENQTLKRENLLLKGVIDMLKNHAQTAILKKA</sequence>
<organism evidence="8 9">
    <name type="scientific">Romanomermis culicivorax</name>
    <name type="common">Nematode worm</name>
    <dbReference type="NCBI Taxonomy" id="13658"/>
    <lineage>
        <taxon>Eukaryota</taxon>
        <taxon>Metazoa</taxon>
        <taxon>Ecdysozoa</taxon>
        <taxon>Nematoda</taxon>
        <taxon>Enoplea</taxon>
        <taxon>Dorylaimia</taxon>
        <taxon>Mermithida</taxon>
        <taxon>Mermithoidea</taxon>
        <taxon>Mermithidae</taxon>
        <taxon>Romanomermis</taxon>
    </lineage>
</organism>
<dbReference type="GO" id="GO:0005634">
    <property type="term" value="C:nucleus"/>
    <property type="evidence" value="ECO:0007669"/>
    <property type="project" value="TreeGrafter"/>
</dbReference>
<keyword evidence="8" id="KW-1185">Reference proteome</keyword>
<name>A0A915J6H2_ROMCU</name>
<keyword evidence="3" id="KW-0418">Kinase</keyword>
<evidence type="ECO:0000256" key="1">
    <source>
        <dbReference type="ARBA" id="ARBA00022679"/>
    </source>
</evidence>
<evidence type="ECO:0000259" key="7">
    <source>
        <dbReference type="PROSITE" id="PS50011"/>
    </source>
</evidence>
<dbReference type="PANTHER" id="PTHR11042:SF187">
    <property type="entry name" value="EUKARYOTIC TRANSLATION INITIATION FACTOR 2-ALPHA KINASE 2"/>
    <property type="match status" value="1"/>
</dbReference>
<reference evidence="9" key="1">
    <citation type="submission" date="2022-11" db="UniProtKB">
        <authorList>
            <consortium name="WormBaseParasite"/>
        </authorList>
    </citation>
    <scope>IDENTIFICATION</scope>
</reference>
<evidence type="ECO:0000313" key="8">
    <source>
        <dbReference type="Proteomes" id="UP000887565"/>
    </source>
</evidence>
<dbReference type="PROSITE" id="PS00107">
    <property type="entry name" value="PROTEIN_KINASE_ATP"/>
    <property type="match status" value="1"/>
</dbReference>
<dbReference type="SMART" id="SM00220">
    <property type="entry name" value="S_TKc"/>
    <property type="match status" value="1"/>
</dbReference>
<evidence type="ECO:0000256" key="4">
    <source>
        <dbReference type="ARBA" id="ARBA00022840"/>
    </source>
</evidence>
<evidence type="ECO:0000256" key="6">
    <source>
        <dbReference type="PROSITE-ProRule" id="PRU10141"/>
    </source>
</evidence>
<keyword evidence="2 6" id="KW-0547">Nucleotide-binding</keyword>
<dbReference type="OMA" id="SHVHEAN"/>
<dbReference type="Gene3D" id="3.30.200.20">
    <property type="entry name" value="Phosphorylase Kinase, domain 1"/>
    <property type="match status" value="1"/>
</dbReference>
<dbReference type="InterPro" id="IPR011009">
    <property type="entry name" value="Kinase-like_dom_sf"/>
</dbReference>
<protein>
    <submittedName>
        <fullName evidence="9">Protein kinase domain-containing protein</fullName>
    </submittedName>
</protein>
<dbReference type="PROSITE" id="PS50011">
    <property type="entry name" value="PROTEIN_KINASE_DOM"/>
    <property type="match status" value="1"/>
</dbReference>
<dbReference type="PANTHER" id="PTHR11042">
    <property type="entry name" value="EUKARYOTIC TRANSLATION INITIATION FACTOR 2-ALPHA KINASE EIF2-ALPHA KINASE -RELATED"/>
    <property type="match status" value="1"/>
</dbReference>
<keyword evidence="1" id="KW-0808">Transferase</keyword>
<dbReference type="GO" id="GO:0004694">
    <property type="term" value="F:eukaryotic translation initiation factor 2alpha kinase activity"/>
    <property type="evidence" value="ECO:0007669"/>
    <property type="project" value="TreeGrafter"/>
</dbReference>
<dbReference type="Gene3D" id="1.10.510.10">
    <property type="entry name" value="Transferase(Phosphotransferase) domain 1"/>
    <property type="match status" value="1"/>
</dbReference>
<dbReference type="WBParaSite" id="nRc.2.0.1.t21735-RA">
    <property type="protein sequence ID" value="nRc.2.0.1.t21735-RA"/>
    <property type="gene ID" value="nRc.2.0.1.g21735"/>
</dbReference>
<dbReference type="InterPro" id="IPR000719">
    <property type="entry name" value="Prot_kinase_dom"/>
</dbReference>
<dbReference type="GO" id="GO:0005737">
    <property type="term" value="C:cytoplasm"/>
    <property type="evidence" value="ECO:0007669"/>
    <property type="project" value="TreeGrafter"/>
</dbReference>
<evidence type="ECO:0000256" key="5">
    <source>
        <dbReference type="ARBA" id="ARBA00037982"/>
    </source>
</evidence>
<feature type="binding site" evidence="6">
    <location>
        <position position="155"/>
    </location>
    <ligand>
        <name>ATP</name>
        <dbReference type="ChEBI" id="CHEBI:30616"/>
    </ligand>
</feature>
<dbReference type="InterPro" id="IPR017441">
    <property type="entry name" value="Protein_kinase_ATP_BS"/>
</dbReference>
<keyword evidence="4 6" id="KW-0067">ATP-binding</keyword>
<comment type="similarity">
    <text evidence="5">Belongs to the protein kinase superfamily. Ser/Thr protein kinase family. GCN2 subfamily.</text>
</comment>
<accession>A0A915J6H2</accession>
<dbReference type="InterPro" id="IPR008271">
    <property type="entry name" value="Ser/Thr_kinase_AS"/>
</dbReference>
<proteinExistence type="inferred from homology"/>
<dbReference type="Pfam" id="PF00069">
    <property type="entry name" value="Pkinase"/>
    <property type="match status" value="2"/>
</dbReference>
<evidence type="ECO:0000256" key="3">
    <source>
        <dbReference type="ARBA" id="ARBA00022777"/>
    </source>
</evidence>
<feature type="domain" description="Protein kinase" evidence="7">
    <location>
        <begin position="125"/>
        <end position="556"/>
    </location>
</feature>